<dbReference type="HOGENOM" id="CLU_855746_0_0_1"/>
<dbReference type="AlphaFoldDB" id="B8M0Q4"/>
<organism evidence="3 4">
    <name type="scientific">Talaromyces stipitatus (strain ATCC 10500 / CBS 375.48 / QM 6759 / NRRL 1006)</name>
    <name type="common">Penicillium stipitatum</name>
    <dbReference type="NCBI Taxonomy" id="441959"/>
    <lineage>
        <taxon>Eukaryota</taxon>
        <taxon>Fungi</taxon>
        <taxon>Dikarya</taxon>
        <taxon>Ascomycota</taxon>
        <taxon>Pezizomycotina</taxon>
        <taxon>Eurotiomycetes</taxon>
        <taxon>Eurotiomycetidae</taxon>
        <taxon>Eurotiales</taxon>
        <taxon>Trichocomaceae</taxon>
        <taxon>Talaromyces</taxon>
        <taxon>Talaromyces sect. Talaromyces</taxon>
    </lineage>
</organism>
<dbReference type="Proteomes" id="UP000001745">
    <property type="component" value="Unassembled WGS sequence"/>
</dbReference>
<dbReference type="RefSeq" id="XP_002478400.1">
    <property type="nucleotide sequence ID" value="XM_002478355.1"/>
</dbReference>
<feature type="region of interest" description="Disordered" evidence="1">
    <location>
        <begin position="230"/>
        <end position="257"/>
    </location>
</feature>
<protein>
    <recommendedName>
        <fullName evidence="2">BZIP domain-containing protein</fullName>
    </recommendedName>
</protein>
<feature type="compositionally biased region" description="Polar residues" evidence="1">
    <location>
        <begin position="230"/>
        <end position="247"/>
    </location>
</feature>
<dbReference type="OrthoDB" id="4759407at2759"/>
<evidence type="ECO:0000313" key="4">
    <source>
        <dbReference type="Proteomes" id="UP000001745"/>
    </source>
</evidence>
<dbReference type="PROSITE" id="PS00036">
    <property type="entry name" value="BZIP_BASIC"/>
    <property type="match status" value="1"/>
</dbReference>
<sequence length="325" mass="37110">MSDIATDEKRRRQNRESQRRYRKRQKWKPKDCVFDSLPSYQPMLPLDQQSWTTPSSSATAPWNDIPNVGCEESELQKSHLTECGGDIFRNPREEKGKQHYGSSEATMINYHDQTPSYTSMYEISPIPVAGPLPVPIRIAMAEHATMNPPRTLRPNKDSEPQPQNVHILRDSSMSKPVHISSSVSHPFSTEEHNSEQSTWMTPPPSIRTRKSSRSKGSIDSKYQYLQLSHCQSGQRDQKGARSQSDDPSLSRPGIPRVSSRAVEMITDVEKLYKFGVNIGILPEDKETQLSLRRMKRRFISFLPQPYISESESSRDEFSEGDGDDR</sequence>
<accession>B8M0Q4</accession>
<evidence type="ECO:0000313" key="3">
    <source>
        <dbReference type="EMBL" id="EED21437.1"/>
    </source>
</evidence>
<evidence type="ECO:0000256" key="1">
    <source>
        <dbReference type="SAM" id="MobiDB-lite"/>
    </source>
</evidence>
<dbReference type="GeneID" id="8110076"/>
<dbReference type="GO" id="GO:0003700">
    <property type="term" value="F:DNA-binding transcription factor activity"/>
    <property type="evidence" value="ECO:0007669"/>
    <property type="project" value="InterPro"/>
</dbReference>
<feature type="domain" description="BZIP" evidence="2">
    <location>
        <begin position="9"/>
        <end position="24"/>
    </location>
</feature>
<dbReference type="EMBL" id="EQ962653">
    <property type="protein sequence ID" value="EED21437.1"/>
    <property type="molecule type" value="Genomic_DNA"/>
</dbReference>
<dbReference type="InterPro" id="IPR004827">
    <property type="entry name" value="bZIP"/>
</dbReference>
<dbReference type="eggNOG" id="ENOG502T12B">
    <property type="taxonomic scope" value="Eukaryota"/>
</dbReference>
<dbReference type="VEuPathDB" id="FungiDB:TSTA_086700"/>
<evidence type="ECO:0000259" key="2">
    <source>
        <dbReference type="PROSITE" id="PS00036"/>
    </source>
</evidence>
<proteinExistence type="predicted"/>
<gene>
    <name evidence="3" type="ORF">TSTA_086700</name>
</gene>
<feature type="region of interest" description="Disordered" evidence="1">
    <location>
        <begin position="168"/>
        <end position="218"/>
    </location>
</feature>
<feature type="compositionally biased region" description="Polar residues" evidence="1">
    <location>
        <begin position="171"/>
        <end position="187"/>
    </location>
</feature>
<reference evidence="4" key="1">
    <citation type="journal article" date="2015" name="Genome Announc.">
        <title>Genome sequence of the AIDS-associated pathogen Penicillium marneffei (ATCC18224) and its near taxonomic relative Talaromyces stipitatus (ATCC10500).</title>
        <authorList>
            <person name="Nierman W.C."/>
            <person name="Fedorova-Abrams N.D."/>
            <person name="Andrianopoulos A."/>
        </authorList>
    </citation>
    <scope>NUCLEOTIDE SEQUENCE [LARGE SCALE GENOMIC DNA]</scope>
    <source>
        <strain evidence="4">ATCC 10500 / CBS 375.48 / QM 6759 / NRRL 1006</strain>
    </source>
</reference>
<dbReference type="CDD" id="cd14688">
    <property type="entry name" value="bZIP_YAP"/>
    <property type="match status" value="1"/>
</dbReference>
<feature type="compositionally biased region" description="Basic and acidic residues" evidence="1">
    <location>
        <begin position="1"/>
        <end position="19"/>
    </location>
</feature>
<dbReference type="InParanoid" id="B8M0Q4"/>
<feature type="region of interest" description="Disordered" evidence="1">
    <location>
        <begin position="1"/>
        <end position="27"/>
    </location>
</feature>
<keyword evidence="4" id="KW-1185">Reference proteome</keyword>
<name>B8M0Q4_TALSN</name>